<keyword evidence="2" id="KW-0472">Membrane</keyword>
<feature type="chain" id="PRO_5041724427" description="Ig-like domain-containing protein" evidence="3">
    <location>
        <begin position="20"/>
        <end position="319"/>
    </location>
</feature>
<sequence length="319" mass="35597">MTHVFIFLFLLLLHLPVHGCSVGSGEVSVMEGDSVTLLTDVETNQQQEIIWRFNDTIIAAISGDLSFICTDVQCNKDTERFRDRLKLNHQTGSLTITNINTTDSGLYHLQISSSSNSVWRSVSITVIGVTAAELNQMNRKSVKEGESVTLETLVKINKPNNLLWHFNETPITEINGEKRKICTDDECEEGDGRLEMDHQTGSLTINNIRITDSGLYKLQINIDSTIRITSEKIFSVTVTADQTRIYAPVSAVLVFLVVTVFFTLIYSCHSRRKCIRAKCSEQANGDEVSLNQTYPLATNTPNESIPNQTESETVSETLT</sequence>
<dbReference type="Pfam" id="PF07679">
    <property type="entry name" value="I-set"/>
    <property type="match status" value="1"/>
</dbReference>
<evidence type="ECO:0000313" key="6">
    <source>
        <dbReference type="Proteomes" id="UP001187343"/>
    </source>
</evidence>
<comment type="caution">
    <text evidence="5">The sequence shown here is derived from an EMBL/GenBank/DDBJ whole genome shotgun (WGS) entry which is preliminary data.</text>
</comment>
<dbReference type="InterPro" id="IPR003599">
    <property type="entry name" value="Ig_sub"/>
</dbReference>
<feature type="signal peptide" evidence="3">
    <location>
        <begin position="1"/>
        <end position="19"/>
    </location>
</feature>
<evidence type="ECO:0000256" key="3">
    <source>
        <dbReference type="SAM" id="SignalP"/>
    </source>
</evidence>
<protein>
    <recommendedName>
        <fullName evidence="4">Ig-like domain-containing protein</fullName>
    </recommendedName>
</protein>
<keyword evidence="6" id="KW-1185">Reference proteome</keyword>
<dbReference type="PANTHER" id="PTHR21063:SF4">
    <property type="entry name" value="CD48 ANTIGEN-RELATED"/>
    <property type="match status" value="1"/>
</dbReference>
<feature type="transmembrane region" description="Helical" evidence="2">
    <location>
        <begin position="245"/>
        <end position="266"/>
    </location>
</feature>
<evidence type="ECO:0000256" key="2">
    <source>
        <dbReference type="SAM" id="Phobius"/>
    </source>
</evidence>
<evidence type="ECO:0000259" key="4">
    <source>
        <dbReference type="PROSITE" id="PS50835"/>
    </source>
</evidence>
<dbReference type="InterPro" id="IPR036179">
    <property type="entry name" value="Ig-like_dom_sf"/>
</dbReference>
<dbReference type="AlphaFoldDB" id="A0AA88Q6H8"/>
<evidence type="ECO:0000313" key="5">
    <source>
        <dbReference type="EMBL" id="KAK2906693.1"/>
    </source>
</evidence>
<dbReference type="InterPro" id="IPR013106">
    <property type="entry name" value="Ig_V-set"/>
</dbReference>
<dbReference type="Pfam" id="PF07686">
    <property type="entry name" value="V-set"/>
    <property type="match status" value="1"/>
</dbReference>
<dbReference type="SMART" id="SM00409">
    <property type="entry name" value="IG"/>
    <property type="match status" value="2"/>
</dbReference>
<dbReference type="Gene3D" id="2.60.40.10">
    <property type="entry name" value="Immunoglobulins"/>
    <property type="match status" value="2"/>
</dbReference>
<dbReference type="PANTHER" id="PTHR21063">
    <property type="entry name" value="LFA-3"/>
    <property type="match status" value="1"/>
</dbReference>
<keyword evidence="2" id="KW-1133">Transmembrane helix</keyword>
<gene>
    <name evidence="5" type="ORF">Q8A67_005678</name>
</gene>
<dbReference type="PROSITE" id="PS50835">
    <property type="entry name" value="IG_LIKE"/>
    <property type="match status" value="1"/>
</dbReference>
<dbReference type="EMBL" id="JAUYZG010000005">
    <property type="protein sequence ID" value="KAK2906693.1"/>
    <property type="molecule type" value="Genomic_DNA"/>
</dbReference>
<feature type="region of interest" description="Disordered" evidence="1">
    <location>
        <begin position="290"/>
        <end position="319"/>
    </location>
</feature>
<keyword evidence="2" id="KW-0812">Transmembrane</keyword>
<accession>A0AA88Q6H8</accession>
<dbReference type="Proteomes" id="UP001187343">
    <property type="component" value="Unassembled WGS sequence"/>
</dbReference>
<dbReference type="SUPFAM" id="SSF48726">
    <property type="entry name" value="Immunoglobulin"/>
    <property type="match status" value="2"/>
</dbReference>
<name>A0AA88Q6H8_9TELE</name>
<dbReference type="InterPro" id="IPR013098">
    <property type="entry name" value="Ig_I-set"/>
</dbReference>
<evidence type="ECO:0000256" key="1">
    <source>
        <dbReference type="SAM" id="MobiDB-lite"/>
    </source>
</evidence>
<dbReference type="InterPro" id="IPR013783">
    <property type="entry name" value="Ig-like_fold"/>
</dbReference>
<feature type="domain" description="Ig-like" evidence="4">
    <location>
        <begin position="16"/>
        <end position="125"/>
    </location>
</feature>
<reference evidence="5" key="1">
    <citation type="submission" date="2023-08" db="EMBL/GenBank/DDBJ databases">
        <title>Chromosome-level Genome Assembly of mud carp (Cirrhinus molitorella).</title>
        <authorList>
            <person name="Liu H."/>
        </authorList>
    </citation>
    <scope>NUCLEOTIDE SEQUENCE</scope>
    <source>
        <strain evidence="5">Prfri</strain>
        <tissue evidence="5">Muscle</tissue>
    </source>
</reference>
<dbReference type="InterPro" id="IPR007110">
    <property type="entry name" value="Ig-like_dom"/>
</dbReference>
<proteinExistence type="predicted"/>
<organism evidence="5 6">
    <name type="scientific">Cirrhinus molitorella</name>
    <name type="common">mud carp</name>
    <dbReference type="NCBI Taxonomy" id="172907"/>
    <lineage>
        <taxon>Eukaryota</taxon>
        <taxon>Metazoa</taxon>
        <taxon>Chordata</taxon>
        <taxon>Craniata</taxon>
        <taxon>Vertebrata</taxon>
        <taxon>Euteleostomi</taxon>
        <taxon>Actinopterygii</taxon>
        <taxon>Neopterygii</taxon>
        <taxon>Teleostei</taxon>
        <taxon>Ostariophysi</taxon>
        <taxon>Cypriniformes</taxon>
        <taxon>Cyprinidae</taxon>
        <taxon>Labeoninae</taxon>
        <taxon>Labeonini</taxon>
        <taxon>Cirrhinus</taxon>
    </lineage>
</organism>
<keyword evidence="3" id="KW-0732">Signal</keyword>